<evidence type="ECO:0000313" key="3">
    <source>
        <dbReference type="Proteomes" id="UP000528457"/>
    </source>
</evidence>
<dbReference type="InParanoid" id="A0A7X0JQY3"/>
<accession>A0A7X0JQY3</accession>
<keyword evidence="1" id="KW-0732">Signal</keyword>
<name>A0A7X0JQY3_9GAMM</name>
<feature type="chain" id="PRO_5030869779" evidence="1">
    <location>
        <begin position="19"/>
        <end position="234"/>
    </location>
</feature>
<dbReference type="PROSITE" id="PS51257">
    <property type="entry name" value="PROKAR_LIPOPROTEIN"/>
    <property type="match status" value="1"/>
</dbReference>
<comment type="caution">
    <text evidence="2">The sequence shown here is derived from an EMBL/GenBank/DDBJ whole genome shotgun (WGS) entry which is preliminary data.</text>
</comment>
<keyword evidence="3" id="KW-1185">Reference proteome</keyword>
<reference evidence="2 3" key="1">
    <citation type="submission" date="2020-08" db="EMBL/GenBank/DDBJ databases">
        <title>Genomic Encyclopedia of Type Strains, Phase IV (KMG-IV): sequencing the most valuable type-strain genomes for metagenomic binning, comparative biology and taxonomic classification.</title>
        <authorList>
            <person name="Goeker M."/>
        </authorList>
    </citation>
    <scope>NUCLEOTIDE SEQUENCE [LARGE SCALE GENOMIC DNA]</scope>
    <source>
        <strain evidence="2 3">DSM 22368</strain>
    </source>
</reference>
<evidence type="ECO:0000256" key="1">
    <source>
        <dbReference type="SAM" id="SignalP"/>
    </source>
</evidence>
<dbReference type="InterPro" id="IPR011990">
    <property type="entry name" value="TPR-like_helical_dom_sf"/>
</dbReference>
<dbReference type="Gene3D" id="1.25.40.10">
    <property type="entry name" value="Tetratricopeptide repeat domain"/>
    <property type="match status" value="1"/>
</dbReference>
<gene>
    <name evidence="2" type="ORF">HNR48_000023</name>
</gene>
<dbReference type="RefSeq" id="WP_166853217.1">
    <property type="nucleotide sequence ID" value="NZ_JAAONY010000001.1"/>
</dbReference>
<dbReference type="AlphaFoldDB" id="A0A7X0JQY3"/>
<protein>
    <submittedName>
        <fullName evidence="2">Tetratricopeptide (TPR) repeat protein</fullName>
    </submittedName>
</protein>
<dbReference type="Proteomes" id="UP000528457">
    <property type="component" value="Unassembled WGS sequence"/>
</dbReference>
<proteinExistence type="predicted"/>
<dbReference type="SUPFAM" id="SSF48452">
    <property type="entry name" value="TPR-like"/>
    <property type="match status" value="1"/>
</dbReference>
<evidence type="ECO:0000313" key="2">
    <source>
        <dbReference type="EMBL" id="MBB6519745.1"/>
    </source>
</evidence>
<feature type="signal peptide" evidence="1">
    <location>
        <begin position="1"/>
        <end position="18"/>
    </location>
</feature>
<organism evidence="2 3">
    <name type="scientific">Pseudoteredinibacter isoporae</name>
    <dbReference type="NCBI Taxonomy" id="570281"/>
    <lineage>
        <taxon>Bacteria</taxon>
        <taxon>Pseudomonadati</taxon>
        <taxon>Pseudomonadota</taxon>
        <taxon>Gammaproteobacteria</taxon>
        <taxon>Cellvibrionales</taxon>
        <taxon>Cellvibrionaceae</taxon>
        <taxon>Pseudoteredinibacter</taxon>
    </lineage>
</organism>
<sequence length="234" mass="25829">MYPRSLLLLLLASLVACQAPVPKPSPEPVKRPVKPKPDFRAAQINSLLSDAEKALAANRLTIPKHNNALDLYRAVLAIDPNNVQANSGLQMIPLRYVEMSRNAAAKGSLSKAKTWLRRALSIDPDNAPAKTLLAKLQKVNVPAAAKTNPAQQDNDENLYLIDPEALKNKDESLQPYLQLIAQRAKIDGLLAIISAPTDAQGRWIYLQMKKALPGYRLRGDIRRGRNPQIKLETP</sequence>
<dbReference type="Pfam" id="PF14559">
    <property type="entry name" value="TPR_19"/>
    <property type="match status" value="1"/>
</dbReference>
<dbReference type="EMBL" id="JACHHT010000001">
    <property type="protein sequence ID" value="MBB6519745.1"/>
    <property type="molecule type" value="Genomic_DNA"/>
</dbReference>